<comment type="catalytic activity">
    <reaction evidence="6">
        <text>L-lysyl-[protein] + 3 S-adenosyl-L-methionine = N(6),N(6),N(6)-trimethyl-L-lysyl-[protein] + 3 S-adenosyl-L-homocysteine + 3 H(+)</text>
        <dbReference type="Rhea" id="RHEA:54192"/>
        <dbReference type="Rhea" id="RHEA-COMP:9752"/>
        <dbReference type="Rhea" id="RHEA-COMP:13826"/>
        <dbReference type="ChEBI" id="CHEBI:15378"/>
        <dbReference type="ChEBI" id="CHEBI:29969"/>
        <dbReference type="ChEBI" id="CHEBI:57856"/>
        <dbReference type="ChEBI" id="CHEBI:59789"/>
        <dbReference type="ChEBI" id="CHEBI:61961"/>
    </reaction>
</comment>
<dbReference type="NCBIfam" id="TIGR00406">
    <property type="entry name" value="prmA"/>
    <property type="match status" value="1"/>
</dbReference>
<feature type="binding site" evidence="6">
    <location>
        <position position="149"/>
    </location>
    <ligand>
        <name>S-adenosyl-L-methionine</name>
        <dbReference type="ChEBI" id="CHEBI:59789"/>
    </ligand>
</feature>
<keyword evidence="4 6" id="KW-0808">Transferase</keyword>
<comment type="subcellular location">
    <subcellularLocation>
        <location evidence="6">Cytoplasm</location>
    </subcellularLocation>
</comment>
<dbReference type="InterPro" id="IPR004498">
    <property type="entry name" value="Ribosomal_PrmA_MeTrfase"/>
</dbReference>
<accession>A0A6B1F603</accession>
<name>A0A6B1F603_9SYNE</name>
<comment type="function">
    <text evidence="6">Methylates ribosomal protein L11.</text>
</comment>
<dbReference type="InterPro" id="IPR050078">
    <property type="entry name" value="Ribosomal_L11_MeTrfase_PrmA"/>
</dbReference>
<evidence type="ECO:0000256" key="6">
    <source>
        <dbReference type="HAMAP-Rule" id="MF_00735"/>
    </source>
</evidence>
<evidence type="ECO:0000256" key="1">
    <source>
        <dbReference type="ARBA" id="ARBA00009741"/>
    </source>
</evidence>
<dbReference type="SUPFAM" id="SSF53335">
    <property type="entry name" value="S-adenosyl-L-methionine-dependent methyltransferases"/>
    <property type="match status" value="1"/>
</dbReference>
<evidence type="ECO:0000256" key="2">
    <source>
        <dbReference type="ARBA" id="ARBA00022490"/>
    </source>
</evidence>
<dbReference type="EC" id="2.1.1.-" evidence="6"/>
<dbReference type="Gene3D" id="3.40.50.150">
    <property type="entry name" value="Vaccinia Virus protein VP39"/>
    <property type="match status" value="1"/>
</dbReference>
<comment type="caution">
    <text evidence="7">The sequence shown here is derived from an EMBL/GenBank/DDBJ whole genome shotgun (WGS) entry which is preliminary data.</text>
</comment>
<gene>
    <name evidence="6 7" type="primary">prmA</name>
    <name evidence="7" type="ORF">F4162_01925</name>
</gene>
<dbReference type="PANTHER" id="PTHR43648:SF1">
    <property type="entry name" value="ELECTRON TRANSFER FLAVOPROTEIN BETA SUBUNIT LYSINE METHYLTRANSFERASE"/>
    <property type="match status" value="1"/>
</dbReference>
<reference evidence="7" key="1">
    <citation type="submission" date="2019-09" db="EMBL/GenBank/DDBJ databases">
        <title>Characterisation of the sponge microbiome using genome-centric metagenomics.</title>
        <authorList>
            <person name="Engelberts J.P."/>
            <person name="Robbins S.J."/>
            <person name="De Goeij J.M."/>
            <person name="Aranda M."/>
            <person name="Bell S.C."/>
            <person name="Webster N.S."/>
        </authorList>
    </citation>
    <scope>NUCLEOTIDE SEQUENCE</scope>
    <source>
        <strain evidence="7">SB0676_bin_10</strain>
    </source>
</reference>
<keyword evidence="3 6" id="KW-0489">Methyltransferase</keyword>
<evidence type="ECO:0000256" key="3">
    <source>
        <dbReference type="ARBA" id="ARBA00022603"/>
    </source>
</evidence>
<feature type="binding site" evidence="6">
    <location>
        <position position="172"/>
    </location>
    <ligand>
        <name>S-adenosyl-L-methionine</name>
        <dbReference type="ChEBI" id="CHEBI:59789"/>
    </ligand>
</feature>
<dbReference type="InterPro" id="IPR029063">
    <property type="entry name" value="SAM-dependent_MTases_sf"/>
</dbReference>
<comment type="similarity">
    <text evidence="1 6">Belongs to the methyltransferase superfamily. PrmA family.</text>
</comment>
<feature type="binding site" evidence="6">
    <location>
        <position position="194"/>
    </location>
    <ligand>
        <name>S-adenosyl-L-methionine</name>
        <dbReference type="ChEBI" id="CHEBI:59789"/>
    </ligand>
</feature>
<proteinExistence type="inferred from homology"/>
<dbReference type="AlphaFoldDB" id="A0A6B1F603"/>
<dbReference type="GO" id="GO:0032259">
    <property type="term" value="P:methylation"/>
    <property type="evidence" value="ECO:0007669"/>
    <property type="project" value="UniProtKB-KW"/>
</dbReference>
<keyword evidence="5 6" id="KW-0949">S-adenosyl-L-methionine</keyword>
<sequence length="326" mass="35591">MPSASSQADGLWRLAWTCSAVVEDSLLWRLEQLGIHHTATVREPDREEVVTVLAWLDRQSWSEQQVRELAAPFAPLGAVFQAPPPRFSLAEQTREEWSSSWKRHWRPDPVGNALLVLPAWLDCPPEQRHRQVLRLDPGRAFGTGEHPSTRLCMEALERHQGVVKDALVVDLGCGSGILGITALTLGAARVVASDVDTMAISTSRENGALNGHGPERLQVVHGSSKELVPWVGSGADVLLCNILAPVIMQLAPDFAQLLKPTGGQGWLSGLLTSQADAVRERLAGLGWRTELAATQQDWALLAFTPWEPTPKPDLCRPAAISSTYQP</sequence>
<dbReference type="Pfam" id="PF06325">
    <property type="entry name" value="PrmA"/>
    <property type="match status" value="1"/>
</dbReference>
<dbReference type="PANTHER" id="PTHR43648">
    <property type="entry name" value="ELECTRON TRANSFER FLAVOPROTEIN BETA SUBUNIT LYSINE METHYLTRANSFERASE"/>
    <property type="match status" value="1"/>
</dbReference>
<dbReference type="EMBL" id="VYDO01000074">
    <property type="protein sequence ID" value="MYG37778.1"/>
    <property type="molecule type" value="Genomic_DNA"/>
</dbReference>
<keyword evidence="7" id="KW-0687">Ribonucleoprotein</keyword>
<dbReference type="CDD" id="cd02440">
    <property type="entry name" value="AdoMet_MTases"/>
    <property type="match status" value="1"/>
</dbReference>
<dbReference type="HAMAP" id="MF_00735">
    <property type="entry name" value="Methyltr_PrmA"/>
    <property type="match status" value="1"/>
</dbReference>
<protein>
    <recommendedName>
        <fullName evidence="6">Ribosomal protein L11 methyltransferase</fullName>
        <shortName evidence="6">L11 Mtase</shortName>
        <ecNumber evidence="6">2.1.1.-</ecNumber>
    </recommendedName>
</protein>
<evidence type="ECO:0000256" key="4">
    <source>
        <dbReference type="ARBA" id="ARBA00022679"/>
    </source>
</evidence>
<dbReference type="GO" id="GO:0005737">
    <property type="term" value="C:cytoplasm"/>
    <property type="evidence" value="ECO:0007669"/>
    <property type="project" value="UniProtKB-SubCell"/>
</dbReference>
<keyword evidence="7" id="KW-0689">Ribosomal protein</keyword>
<organism evidence="7">
    <name type="scientific">Synechococcus sp. SB0676_bin_10</name>
    <dbReference type="NCBI Taxonomy" id="2604869"/>
    <lineage>
        <taxon>Bacteria</taxon>
        <taxon>Bacillati</taxon>
        <taxon>Cyanobacteriota</taxon>
        <taxon>Cyanophyceae</taxon>
        <taxon>Synechococcales</taxon>
        <taxon>Synechococcaceae</taxon>
        <taxon>Synechococcus</taxon>
    </lineage>
</organism>
<evidence type="ECO:0000256" key="5">
    <source>
        <dbReference type="ARBA" id="ARBA00022691"/>
    </source>
</evidence>
<evidence type="ECO:0000313" key="7">
    <source>
        <dbReference type="EMBL" id="MYG37778.1"/>
    </source>
</evidence>
<dbReference type="GO" id="GO:0008276">
    <property type="term" value="F:protein methyltransferase activity"/>
    <property type="evidence" value="ECO:0007669"/>
    <property type="project" value="UniProtKB-UniRule"/>
</dbReference>
<feature type="binding site" evidence="6">
    <location>
        <position position="241"/>
    </location>
    <ligand>
        <name>S-adenosyl-L-methionine</name>
        <dbReference type="ChEBI" id="CHEBI:59789"/>
    </ligand>
</feature>
<dbReference type="GO" id="GO:0005840">
    <property type="term" value="C:ribosome"/>
    <property type="evidence" value="ECO:0007669"/>
    <property type="project" value="UniProtKB-KW"/>
</dbReference>
<keyword evidence="2 6" id="KW-0963">Cytoplasm</keyword>